<sequence>MLFLYGDESNTPGADKIWALGFLFTSNPTTHMLAIQKIRKECGYEYRELKYSSTDYSQILYGVRFIDYFLAAEDLYFKIIIKDNLFFNKSYFTRNHYDLDEKDMAYVSAYAELCHSIKPETFSQTKKLLNIDDKGFKGNLVLPYFLKQKDTAIVQVFRRDSKKRTNDRLFTGVSNMIQCADFLTGLILSFADTYRKKDSSSKKHKNIYRKAILSKCPNLEAKCKTKNHYYWPNFSYQKINVFYWKNKNASLSKSLSRS</sequence>
<accession>A0A0G1CKM3</accession>
<evidence type="ECO:0000313" key="2">
    <source>
        <dbReference type="Proteomes" id="UP000034543"/>
    </source>
</evidence>
<name>A0A0G1CKM3_9BACT</name>
<reference evidence="1 2" key="1">
    <citation type="journal article" date="2015" name="Nature">
        <title>rRNA introns, odd ribosomes, and small enigmatic genomes across a large radiation of phyla.</title>
        <authorList>
            <person name="Brown C.T."/>
            <person name="Hug L.A."/>
            <person name="Thomas B.C."/>
            <person name="Sharon I."/>
            <person name="Castelle C.J."/>
            <person name="Singh A."/>
            <person name="Wilkins M.J."/>
            <person name="Williams K.H."/>
            <person name="Banfield J.F."/>
        </authorList>
    </citation>
    <scope>NUCLEOTIDE SEQUENCE [LARGE SCALE GENOMIC DNA]</scope>
</reference>
<gene>
    <name evidence="1" type="ORF">UV59_C0003G0037</name>
</gene>
<dbReference type="AlphaFoldDB" id="A0A0G1CKM3"/>
<proteinExistence type="predicted"/>
<organism evidence="1 2">
    <name type="scientific">Candidatus Gottesmanbacteria bacterium GW2011_GWA1_43_11</name>
    <dbReference type="NCBI Taxonomy" id="1618436"/>
    <lineage>
        <taxon>Bacteria</taxon>
        <taxon>Candidatus Gottesmaniibacteriota</taxon>
    </lineage>
</organism>
<comment type="caution">
    <text evidence="1">The sequence shown here is derived from an EMBL/GenBank/DDBJ whole genome shotgun (WGS) entry which is preliminary data.</text>
</comment>
<evidence type="ECO:0008006" key="3">
    <source>
        <dbReference type="Google" id="ProtNLM"/>
    </source>
</evidence>
<dbReference type="STRING" id="1618436.UV59_C0003G0037"/>
<protein>
    <recommendedName>
        <fullName evidence="3">DUF3800 domain-containing protein</fullName>
    </recommendedName>
</protein>
<dbReference type="InterPro" id="IPR024524">
    <property type="entry name" value="DUF3800"/>
</dbReference>
<evidence type="ECO:0000313" key="1">
    <source>
        <dbReference type="EMBL" id="KKS86042.1"/>
    </source>
</evidence>
<dbReference type="Pfam" id="PF12686">
    <property type="entry name" value="DUF3800"/>
    <property type="match status" value="1"/>
</dbReference>
<dbReference type="PATRIC" id="fig|1618436.3.peg.177"/>
<dbReference type="Proteomes" id="UP000034543">
    <property type="component" value="Unassembled WGS sequence"/>
</dbReference>
<dbReference type="EMBL" id="LCFB01000003">
    <property type="protein sequence ID" value="KKS86042.1"/>
    <property type="molecule type" value="Genomic_DNA"/>
</dbReference>